<name>A0AAJ5C7X2_9BASI</name>
<feature type="compositionally biased region" description="Polar residues" evidence="1">
    <location>
        <begin position="57"/>
        <end position="66"/>
    </location>
</feature>
<evidence type="ECO:0000256" key="2">
    <source>
        <dbReference type="SAM" id="SignalP"/>
    </source>
</evidence>
<sequence>MNGTHRLILILVVLAVSRVCHAMDDIWNQLGDLPEAARELSSWRNGFEQPLHEFNPDLSQHPTNVASPHFYSQYPEASSASEPYDTGHAPSSSHEDDPTINLNTDPSQPMVLEPLSIQERRNILDPLATWARKRVPHQWTPSEASTPHPFLKQITPQLATEALGSNRGYLYRTSPGVYVVRSTGPPNYALTHGGFNLLDLDPRNHLHVWKRFAVPNTDHSIFQYVGMVKTAAHTKERTSELRSYNMRRDFTVFGHDSILTSSPFKVRKEKTVRYRK</sequence>
<gene>
    <name evidence="3" type="ORF">MEPE_06100</name>
</gene>
<protein>
    <recommendedName>
        <fullName evidence="5">Effector family protein Eff1</fullName>
    </recommendedName>
</protein>
<reference evidence="3" key="1">
    <citation type="submission" date="2023-10" db="EMBL/GenBank/DDBJ databases">
        <authorList>
            <person name="Guldener U."/>
        </authorList>
    </citation>
    <scope>NUCLEOTIDE SEQUENCE</scope>
    <source>
        <strain evidence="3">Mp4</strain>
    </source>
</reference>
<feature type="signal peptide" evidence="2">
    <location>
        <begin position="1"/>
        <end position="22"/>
    </location>
</feature>
<keyword evidence="2" id="KW-0732">Signal</keyword>
<feature type="region of interest" description="Disordered" evidence="1">
    <location>
        <begin position="75"/>
        <end position="102"/>
    </location>
</feature>
<evidence type="ECO:0000256" key="1">
    <source>
        <dbReference type="SAM" id="MobiDB-lite"/>
    </source>
</evidence>
<feature type="chain" id="PRO_5042550143" description="Effector family protein Eff1" evidence="2">
    <location>
        <begin position="23"/>
        <end position="276"/>
    </location>
</feature>
<evidence type="ECO:0000313" key="3">
    <source>
        <dbReference type="EMBL" id="SNX87390.1"/>
    </source>
</evidence>
<evidence type="ECO:0000313" key="4">
    <source>
        <dbReference type="Proteomes" id="UP001294444"/>
    </source>
</evidence>
<dbReference type="EMBL" id="OAPG01000019">
    <property type="protein sequence ID" value="SNX87390.1"/>
    <property type="molecule type" value="Genomic_DNA"/>
</dbReference>
<comment type="caution">
    <text evidence="3">The sequence shown here is derived from an EMBL/GenBank/DDBJ whole genome shotgun (WGS) entry which is preliminary data.</text>
</comment>
<dbReference type="AlphaFoldDB" id="A0AAJ5C7X2"/>
<accession>A0AAJ5C7X2</accession>
<dbReference type="Proteomes" id="UP001294444">
    <property type="component" value="Unassembled WGS sequence"/>
</dbReference>
<evidence type="ECO:0008006" key="5">
    <source>
        <dbReference type="Google" id="ProtNLM"/>
    </source>
</evidence>
<keyword evidence="4" id="KW-1185">Reference proteome</keyword>
<feature type="region of interest" description="Disordered" evidence="1">
    <location>
        <begin position="51"/>
        <end position="70"/>
    </location>
</feature>
<proteinExistence type="predicted"/>
<organism evidence="3 4">
    <name type="scientific">Melanopsichium pennsylvanicum</name>
    <dbReference type="NCBI Taxonomy" id="63383"/>
    <lineage>
        <taxon>Eukaryota</taxon>
        <taxon>Fungi</taxon>
        <taxon>Dikarya</taxon>
        <taxon>Basidiomycota</taxon>
        <taxon>Ustilaginomycotina</taxon>
        <taxon>Ustilaginomycetes</taxon>
        <taxon>Ustilaginales</taxon>
        <taxon>Ustilaginaceae</taxon>
        <taxon>Melanopsichium</taxon>
    </lineage>
</organism>